<evidence type="ECO:0000259" key="1">
    <source>
        <dbReference type="Pfam" id="PF01575"/>
    </source>
</evidence>
<dbReference type="InterPro" id="IPR029069">
    <property type="entry name" value="HotDog_dom_sf"/>
</dbReference>
<dbReference type="Gene3D" id="3.10.129.10">
    <property type="entry name" value="Hotdog Thioesterase"/>
    <property type="match status" value="1"/>
</dbReference>
<sequence>MYFEDMTEGFTYETGEKSLTQEEIITFAKQWDAQPFHLDEEAAKASPYGRIIASGFHTLLTAFNLTLAASDWSDSSMGSPGMDEIRWKAPVYPGDTLKVRATVLKATASRSKPDRGFVDVFNEIINQSGAVVASYKATHMLKRRG</sequence>
<evidence type="ECO:0000313" key="2">
    <source>
        <dbReference type="EMBL" id="THH35118.1"/>
    </source>
</evidence>
<keyword evidence="3" id="KW-1185">Reference proteome</keyword>
<gene>
    <name evidence="2" type="ORF">E4Z66_14940</name>
</gene>
<dbReference type="RefSeq" id="WP_136463852.1">
    <property type="nucleotide sequence ID" value="NZ_SRKY01000004.1"/>
</dbReference>
<accession>A0A4S4NAR4</accession>
<reference evidence="2 3" key="1">
    <citation type="submission" date="2019-04" db="EMBL/GenBank/DDBJ databases">
        <title>Shimia ponticola sp. nov., isolated from seawater.</title>
        <authorList>
            <person name="Kim Y.-O."/>
            <person name="Yoon J.-H."/>
        </authorList>
    </citation>
    <scope>NUCLEOTIDE SEQUENCE [LARGE SCALE GENOMIC DNA]</scope>
    <source>
        <strain evidence="2 3">MYP11</strain>
    </source>
</reference>
<dbReference type="InterPro" id="IPR002539">
    <property type="entry name" value="MaoC-like_dom"/>
</dbReference>
<comment type="caution">
    <text evidence="2">The sequence shown here is derived from an EMBL/GenBank/DDBJ whole genome shotgun (WGS) entry which is preliminary data.</text>
</comment>
<dbReference type="PANTHER" id="PTHR43664">
    <property type="entry name" value="MONOAMINE OXIDASE-RELATED"/>
    <property type="match status" value="1"/>
</dbReference>
<proteinExistence type="predicted"/>
<dbReference type="SUPFAM" id="SSF54637">
    <property type="entry name" value="Thioesterase/thiol ester dehydrase-isomerase"/>
    <property type="match status" value="1"/>
</dbReference>
<protein>
    <submittedName>
        <fullName evidence="2">MaoC family dehydratase</fullName>
    </submittedName>
</protein>
<dbReference type="AlphaFoldDB" id="A0A4S4NAR4"/>
<name>A0A4S4NAR4_9RHOB</name>
<organism evidence="2 3">
    <name type="scientific">Aliishimia ponticola</name>
    <dbReference type="NCBI Taxonomy" id="2499833"/>
    <lineage>
        <taxon>Bacteria</taxon>
        <taxon>Pseudomonadati</taxon>
        <taxon>Pseudomonadota</taxon>
        <taxon>Alphaproteobacteria</taxon>
        <taxon>Rhodobacterales</taxon>
        <taxon>Paracoccaceae</taxon>
        <taxon>Aliishimia</taxon>
    </lineage>
</organism>
<dbReference type="PANTHER" id="PTHR43664:SF1">
    <property type="entry name" value="BETA-METHYLMALYL-COA DEHYDRATASE"/>
    <property type="match status" value="1"/>
</dbReference>
<dbReference type="CDD" id="cd03454">
    <property type="entry name" value="YdeM"/>
    <property type="match status" value="1"/>
</dbReference>
<dbReference type="OrthoDB" id="9797938at2"/>
<feature type="domain" description="MaoC-like" evidence="1">
    <location>
        <begin position="14"/>
        <end position="110"/>
    </location>
</feature>
<evidence type="ECO:0000313" key="3">
    <source>
        <dbReference type="Proteomes" id="UP000306602"/>
    </source>
</evidence>
<dbReference type="EMBL" id="SRKY01000004">
    <property type="protein sequence ID" value="THH35118.1"/>
    <property type="molecule type" value="Genomic_DNA"/>
</dbReference>
<dbReference type="Pfam" id="PF01575">
    <property type="entry name" value="MaoC_dehydratas"/>
    <property type="match status" value="1"/>
</dbReference>
<dbReference type="InterPro" id="IPR052342">
    <property type="entry name" value="MCH/BMMD"/>
</dbReference>
<dbReference type="Proteomes" id="UP000306602">
    <property type="component" value="Unassembled WGS sequence"/>
</dbReference>